<proteinExistence type="predicted"/>
<dbReference type="Proteomes" id="UP000054217">
    <property type="component" value="Unassembled WGS sequence"/>
</dbReference>
<evidence type="ECO:0000313" key="1">
    <source>
        <dbReference type="EMBL" id="KIN97914.1"/>
    </source>
</evidence>
<gene>
    <name evidence="1" type="ORF">M404DRAFT_1005764</name>
</gene>
<keyword evidence="2" id="KW-1185">Reference proteome</keyword>
<evidence type="ECO:0000313" key="2">
    <source>
        <dbReference type="Proteomes" id="UP000054217"/>
    </source>
</evidence>
<reference evidence="2" key="2">
    <citation type="submission" date="2015-01" db="EMBL/GenBank/DDBJ databases">
        <title>Evolutionary Origins and Diversification of the Mycorrhizal Mutualists.</title>
        <authorList>
            <consortium name="DOE Joint Genome Institute"/>
            <consortium name="Mycorrhizal Genomics Consortium"/>
            <person name="Kohler A."/>
            <person name="Kuo A."/>
            <person name="Nagy L.G."/>
            <person name="Floudas D."/>
            <person name="Copeland A."/>
            <person name="Barry K.W."/>
            <person name="Cichocki N."/>
            <person name="Veneault-Fourrey C."/>
            <person name="LaButti K."/>
            <person name="Lindquist E.A."/>
            <person name="Lipzen A."/>
            <person name="Lundell T."/>
            <person name="Morin E."/>
            <person name="Murat C."/>
            <person name="Riley R."/>
            <person name="Ohm R."/>
            <person name="Sun H."/>
            <person name="Tunlid A."/>
            <person name="Henrissat B."/>
            <person name="Grigoriev I.V."/>
            <person name="Hibbett D.S."/>
            <person name="Martin F."/>
        </authorList>
    </citation>
    <scope>NUCLEOTIDE SEQUENCE [LARGE SCALE GENOMIC DNA]</scope>
    <source>
        <strain evidence="2">Marx 270</strain>
    </source>
</reference>
<name>A0A0C3N9Y9_PISTI</name>
<protein>
    <submittedName>
        <fullName evidence="1">Uncharacterized protein</fullName>
    </submittedName>
</protein>
<organism evidence="1 2">
    <name type="scientific">Pisolithus tinctorius Marx 270</name>
    <dbReference type="NCBI Taxonomy" id="870435"/>
    <lineage>
        <taxon>Eukaryota</taxon>
        <taxon>Fungi</taxon>
        <taxon>Dikarya</taxon>
        <taxon>Basidiomycota</taxon>
        <taxon>Agaricomycotina</taxon>
        <taxon>Agaricomycetes</taxon>
        <taxon>Agaricomycetidae</taxon>
        <taxon>Boletales</taxon>
        <taxon>Sclerodermatineae</taxon>
        <taxon>Pisolithaceae</taxon>
        <taxon>Pisolithus</taxon>
    </lineage>
</organism>
<accession>A0A0C3N9Y9</accession>
<dbReference type="OrthoDB" id="15189at2759"/>
<dbReference type="InParanoid" id="A0A0C3N9Y9"/>
<dbReference type="EMBL" id="KN832022">
    <property type="protein sequence ID" value="KIN97914.1"/>
    <property type="molecule type" value="Genomic_DNA"/>
</dbReference>
<dbReference type="AlphaFoldDB" id="A0A0C3N9Y9"/>
<reference evidence="1 2" key="1">
    <citation type="submission" date="2014-04" db="EMBL/GenBank/DDBJ databases">
        <authorList>
            <consortium name="DOE Joint Genome Institute"/>
            <person name="Kuo A."/>
            <person name="Kohler A."/>
            <person name="Costa M.D."/>
            <person name="Nagy L.G."/>
            <person name="Floudas D."/>
            <person name="Copeland A."/>
            <person name="Barry K.W."/>
            <person name="Cichocki N."/>
            <person name="Veneault-Fourrey C."/>
            <person name="LaButti K."/>
            <person name="Lindquist E.A."/>
            <person name="Lipzen A."/>
            <person name="Lundell T."/>
            <person name="Morin E."/>
            <person name="Murat C."/>
            <person name="Sun H."/>
            <person name="Tunlid A."/>
            <person name="Henrissat B."/>
            <person name="Grigoriev I.V."/>
            <person name="Hibbett D.S."/>
            <person name="Martin F."/>
            <person name="Nordberg H.P."/>
            <person name="Cantor M.N."/>
            <person name="Hua S.X."/>
        </authorList>
    </citation>
    <scope>NUCLEOTIDE SEQUENCE [LARGE SCALE GENOMIC DNA]</scope>
    <source>
        <strain evidence="1 2">Marx 270</strain>
    </source>
</reference>
<sequence length="78" mass="9059">MSRICMRPWSPLYQRRSRAGSARMVKQGGWLMSAKINNRRCGYPYRRITPVHGEQLLIAFRKEKSLCKGCIIRGAPTY</sequence>
<dbReference type="HOGENOM" id="CLU_2623010_0_0_1"/>